<feature type="region of interest" description="Disordered" evidence="1">
    <location>
        <begin position="36"/>
        <end position="66"/>
    </location>
</feature>
<dbReference type="RefSeq" id="WP_290313331.1">
    <property type="nucleotide sequence ID" value="NZ_JAUFQC010000027.1"/>
</dbReference>
<feature type="compositionally biased region" description="Basic and acidic residues" evidence="1">
    <location>
        <begin position="43"/>
        <end position="58"/>
    </location>
</feature>
<sequence>MDKAQCRAYSRNLDIESSVWLGINQLWCSTISQDLNHNQGATRDGDQNKSDNVARERTSPQGKSAT</sequence>
<evidence type="ECO:0000313" key="3">
    <source>
        <dbReference type="Proteomes" id="UP001238540"/>
    </source>
</evidence>
<comment type="caution">
    <text evidence="2">The sequence shown here is derived from an EMBL/GenBank/DDBJ whole genome shotgun (WGS) entry which is preliminary data.</text>
</comment>
<keyword evidence="3" id="KW-1185">Reference proteome</keyword>
<gene>
    <name evidence="2" type="ORF">QWZ16_20940</name>
</gene>
<proteinExistence type="predicted"/>
<dbReference type="Proteomes" id="UP001238540">
    <property type="component" value="Unassembled WGS sequence"/>
</dbReference>
<reference evidence="3" key="1">
    <citation type="journal article" date="2019" name="Int. J. Syst. Evol. Microbiol.">
        <title>The Global Catalogue of Microorganisms (GCM) 10K type strain sequencing project: providing services to taxonomists for standard genome sequencing and annotation.</title>
        <authorList>
            <consortium name="The Broad Institute Genomics Platform"/>
            <consortium name="The Broad Institute Genome Sequencing Center for Infectious Disease"/>
            <person name="Wu L."/>
            <person name="Ma J."/>
        </authorList>
    </citation>
    <scope>NUCLEOTIDE SEQUENCE [LARGE SCALE GENOMIC DNA]</scope>
    <source>
        <strain evidence="3">CECT 7398</strain>
    </source>
</reference>
<organism evidence="2 3">
    <name type="scientific">Vibrio ostreicida</name>
    <dbReference type="NCBI Taxonomy" id="526588"/>
    <lineage>
        <taxon>Bacteria</taxon>
        <taxon>Pseudomonadati</taxon>
        <taxon>Pseudomonadota</taxon>
        <taxon>Gammaproteobacteria</taxon>
        <taxon>Vibrionales</taxon>
        <taxon>Vibrionaceae</taxon>
        <taxon>Vibrio</taxon>
    </lineage>
</organism>
<accession>A0ABT8BYF4</accession>
<evidence type="ECO:0000256" key="1">
    <source>
        <dbReference type="SAM" id="MobiDB-lite"/>
    </source>
</evidence>
<dbReference type="EMBL" id="JAUFQC010000027">
    <property type="protein sequence ID" value="MDN3612063.1"/>
    <property type="molecule type" value="Genomic_DNA"/>
</dbReference>
<name>A0ABT8BYF4_9VIBR</name>
<evidence type="ECO:0000313" key="2">
    <source>
        <dbReference type="EMBL" id="MDN3612063.1"/>
    </source>
</evidence>
<protein>
    <submittedName>
        <fullName evidence="2">Uncharacterized protein</fullName>
    </submittedName>
</protein>